<evidence type="ECO:0000256" key="4">
    <source>
        <dbReference type="ARBA" id="ARBA00022475"/>
    </source>
</evidence>
<organism evidence="11">
    <name type="scientific">Sporolactobacillus sp. Y61</name>
    <dbReference type="NCBI Taxonomy" id="3160863"/>
    <lineage>
        <taxon>Bacteria</taxon>
        <taxon>Bacillati</taxon>
        <taxon>Bacillota</taxon>
        <taxon>Bacilli</taxon>
        <taxon>Bacillales</taxon>
        <taxon>Sporolactobacillaceae</taxon>
        <taxon>Sporolactobacillus</taxon>
    </lineage>
</organism>
<keyword evidence="4 10" id="KW-1003">Cell membrane</keyword>
<evidence type="ECO:0000256" key="7">
    <source>
        <dbReference type="ARBA" id="ARBA00022779"/>
    </source>
</evidence>
<comment type="subcellular location">
    <subcellularLocation>
        <location evidence="2">Cell membrane</location>
        <topology evidence="2">Single-pass membrane protein</topology>
    </subcellularLocation>
</comment>
<dbReference type="GO" id="GO:0009425">
    <property type="term" value="C:bacterial-type flagellum basal body"/>
    <property type="evidence" value="ECO:0007669"/>
    <property type="project" value="InterPro"/>
</dbReference>
<dbReference type="GO" id="GO:0005886">
    <property type="term" value="C:plasma membrane"/>
    <property type="evidence" value="ECO:0007669"/>
    <property type="project" value="UniProtKB-SubCell"/>
</dbReference>
<dbReference type="GO" id="GO:0071978">
    <property type="term" value="P:bacterial-type flagellum-dependent swarming motility"/>
    <property type="evidence" value="ECO:0007669"/>
    <property type="project" value="TreeGrafter"/>
</dbReference>
<dbReference type="PANTHER" id="PTHR35091">
    <property type="entry name" value="FLAGELLAR PROTEIN FLIL"/>
    <property type="match status" value="1"/>
</dbReference>
<sequence length="144" mass="16311">MFKSKGMNILFIIMLLVIVSTATIFFIMSNQAGARQDVVNPDINQIVKNLTVETGEVTTNLKDDHFIKVNFNIQVSNKEAKDELTKRLFQVKNAVIYILSGMTPNDLEDQKGIANLEKLIQSRVNDFLQNGHVTHVYTTEKIVQ</sequence>
<evidence type="ECO:0000256" key="6">
    <source>
        <dbReference type="ARBA" id="ARBA00022692"/>
    </source>
</evidence>
<keyword evidence="11" id="KW-0282">Flagellum</keyword>
<dbReference type="GO" id="GO:0006935">
    <property type="term" value="P:chemotaxis"/>
    <property type="evidence" value="ECO:0007669"/>
    <property type="project" value="UniProtKB-KW"/>
</dbReference>
<evidence type="ECO:0000256" key="10">
    <source>
        <dbReference type="RuleBase" id="RU364125"/>
    </source>
</evidence>
<keyword evidence="9 10" id="KW-0472">Membrane</keyword>
<gene>
    <name evidence="11" type="ORF">ABNN70_10105</name>
</gene>
<protein>
    <recommendedName>
        <fullName evidence="10">Flagellar protein FliL</fullName>
    </recommendedName>
</protein>
<keyword evidence="5 10" id="KW-0145">Chemotaxis</keyword>
<dbReference type="AlphaFoldDB" id="A0AAU8IDC3"/>
<keyword evidence="11" id="KW-0969">Cilium</keyword>
<evidence type="ECO:0000256" key="8">
    <source>
        <dbReference type="ARBA" id="ARBA00022989"/>
    </source>
</evidence>
<keyword evidence="7 10" id="KW-0283">Flagellar rotation</keyword>
<evidence type="ECO:0000256" key="2">
    <source>
        <dbReference type="ARBA" id="ARBA00004162"/>
    </source>
</evidence>
<name>A0AAU8IDC3_9BACL</name>
<dbReference type="EMBL" id="CP159510">
    <property type="protein sequence ID" value="XCJ16051.1"/>
    <property type="molecule type" value="Genomic_DNA"/>
</dbReference>
<comment type="similarity">
    <text evidence="3 10">Belongs to the FliL family.</text>
</comment>
<evidence type="ECO:0000256" key="5">
    <source>
        <dbReference type="ARBA" id="ARBA00022500"/>
    </source>
</evidence>
<keyword evidence="11" id="KW-0966">Cell projection</keyword>
<evidence type="ECO:0000256" key="9">
    <source>
        <dbReference type="ARBA" id="ARBA00023136"/>
    </source>
</evidence>
<reference evidence="11" key="1">
    <citation type="submission" date="2024-06" db="EMBL/GenBank/DDBJ databases">
        <authorList>
            <person name="Fan A."/>
            <person name="Zhang F.Y."/>
            <person name="Zhang L."/>
        </authorList>
    </citation>
    <scope>NUCLEOTIDE SEQUENCE</scope>
    <source>
        <strain evidence="11">Y61</strain>
    </source>
</reference>
<dbReference type="Pfam" id="PF03748">
    <property type="entry name" value="FliL"/>
    <property type="match status" value="1"/>
</dbReference>
<evidence type="ECO:0000256" key="1">
    <source>
        <dbReference type="ARBA" id="ARBA00002254"/>
    </source>
</evidence>
<comment type="function">
    <text evidence="1 10">Controls the rotational direction of flagella during chemotaxis.</text>
</comment>
<dbReference type="RefSeq" id="WP_129929238.1">
    <property type="nucleotide sequence ID" value="NZ_CP159510.1"/>
</dbReference>
<accession>A0AAU8IDC3</accession>
<keyword evidence="8 10" id="KW-1133">Transmembrane helix</keyword>
<dbReference type="InterPro" id="IPR005503">
    <property type="entry name" value="FliL"/>
</dbReference>
<evidence type="ECO:0000313" key="11">
    <source>
        <dbReference type="EMBL" id="XCJ16051.1"/>
    </source>
</evidence>
<feature type="transmembrane region" description="Helical" evidence="10">
    <location>
        <begin position="7"/>
        <end position="28"/>
    </location>
</feature>
<keyword evidence="6 10" id="KW-0812">Transmembrane</keyword>
<evidence type="ECO:0000256" key="3">
    <source>
        <dbReference type="ARBA" id="ARBA00008281"/>
    </source>
</evidence>
<proteinExistence type="inferred from homology"/>
<dbReference type="PANTHER" id="PTHR35091:SF2">
    <property type="entry name" value="FLAGELLAR PROTEIN FLIL"/>
    <property type="match status" value="1"/>
</dbReference>